<dbReference type="GO" id="GO:0003924">
    <property type="term" value="F:GTPase activity"/>
    <property type="evidence" value="ECO:0007669"/>
    <property type="project" value="InterPro"/>
</dbReference>
<gene>
    <name evidence="2" type="ORF">POCTA_138.1.T1000212</name>
</gene>
<dbReference type="OrthoDB" id="2135133at2759"/>
<feature type="domain" description="Guanylate-binding protein N-terminal" evidence="1">
    <location>
        <begin position="9"/>
        <end position="59"/>
    </location>
</feature>
<accession>A0A8S1WSX1</accession>
<protein>
    <recommendedName>
        <fullName evidence="1">Guanylate-binding protein N-terminal domain-containing protein</fullName>
    </recommendedName>
</protein>
<evidence type="ECO:0000313" key="2">
    <source>
        <dbReference type="EMBL" id="CAD8191830.1"/>
    </source>
</evidence>
<comment type="caution">
    <text evidence="2">The sequence shown here is derived from an EMBL/GenBank/DDBJ whole genome shotgun (WGS) entry which is preliminary data.</text>
</comment>
<proteinExistence type="predicted"/>
<evidence type="ECO:0000313" key="3">
    <source>
        <dbReference type="Proteomes" id="UP000683925"/>
    </source>
</evidence>
<sequence>MRQIQDREKYFLNKLIDVQNDGFQVSPTTNSCTQGIWLYSNPIINEQNNLQVYFQTQKVVNKE</sequence>
<evidence type="ECO:0000259" key="1">
    <source>
        <dbReference type="Pfam" id="PF02263"/>
    </source>
</evidence>
<reference evidence="2" key="1">
    <citation type="submission" date="2021-01" db="EMBL/GenBank/DDBJ databases">
        <authorList>
            <consortium name="Genoscope - CEA"/>
            <person name="William W."/>
        </authorList>
    </citation>
    <scope>NUCLEOTIDE SEQUENCE</scope>
</reference>
<dbReference type="Proteomes" id="UP000683925">
    <property type="component" value="Unassembled WGS sequence"/>
</dbReference>
<dbReference type="GO" id="GO:0005525">
    <property type="term" value="F:GTP binding"/>
    <property type="evidence" value="ECO:0007669"/>
    <property type="project" value="InterPro"/>
</dbReference>
<name>A0A8S1WSX1_PAROT</name>
<keyword evidence="3" id="KW-1185">Reference proteome</keyword>
<organism evidence="2 3">
    <name type="scientific">Paramecium octaurelia</name>
    <dbReference type="NCBI Taxonomy" id="43137"/>
    <lineage>
        <taxon>Eukaryota</taxon>
        <taxon>Sar</taxon>
        <taxon>Alveolata</taxon>
        <taxon>Ciliophora</taxon>
        <taxon>Intramacronucleata</taxon>
        <taxon>Oligohymenophorea</taxon>
        <taxon>Peniculida</taxon>
        <taxon>Parameciidae</taxon>
        <taxon>Paramecium</taxon>
    </lineage>
</organism>
<dbReference type="Pfam" id="PF02263">
    <property type="entry name" value="GBP"/>
    <property type="match status" value="1"/>
</dbReference>
<dbReference type="InterPro" id="IPR015894">
    <property type="entry name" value="Guanylate-bd_N"/>
</dbReference>
<dbReference type="AlphaFoldDB" id="A0A8S1WSX1"/>
<dbReference type="EMBL" id="CAJJDP010000100">
    <property type="protein sequence ID" value="CAD8191830.1"/>
    <property type="molecule type" value="Genomic_DNA"/>
</dbReference>